<dbReference type="PANTHER" id="PTHR23513:SF11">
    <property type="entry name" value="STAPHYLOFERRIN A TRANSPORTER"/>
    <property type="match status" value="1"/>
</dbReference>
<feature type="transmembrane region" description="Helical" evidence="6">
    <location>
        <begin position="278"/>
        <end position="296"/>
    </location>
</feature>
<sequence>MKNRTIPYLFARFFDGISSGMFMMALPWIMLSEEGMGIFVAIAALVCTSLSFVFTPFFATLIDRHSRKKVLIFMQLIQSTTALIVFITYYNGIQSHWILAFSQFIFWLSNDLAWSCNNAFTQENYRQNEYAKISSYQEVVMQVTTLGAGALGIILLEYWSMLEFSFLATFASLLSGLCYIATPYKRQFHPALKEAFFKQLIASKSIFSKQKHFYTFLALSCLSYPVLTFLVKLVPIYFAEQGISGSWFATWKMSYGLGALLSGLLIARLLARYDHENSMIVSILVMAILLLLMGSYLSPTLIILLTIVLGFFNSYNRIARTNKMHHVIAMEERGRVEGGLKLFSTLAQSLSYVVIALLSYLQLTALGFIIIGIVLLIAGGIMIHLKQSSSIRTSLSQDQIISH</sequence>
<dbReference type="GeneID" id="61297597"/>
<dbReference type="Gene3D" id="1.20.1250.20">
    <property type="entry name" value="MFS general substrate transporter like domains"/>
    <property type="match status" value="1"/>
</dbReference>
<proteinExistence type="predicted"/>
<keyword evidence="5 6" id="KW-0472">Membrane</keyword>
<evidence type="ECO:0000256" key="5">
    <source>
        <dbReference type="ARBA" id="ARBA00023136"/>
    </source>
</evidence>
<feature type="transmembrane region" description="Helical" evidence="6">
    <location>
        <begin position="70"/>
        <end position="90"/>
    </location>
</feature>
<dbReference type="InterPro" id="IPR011701">
    <property type="entry name" value="MFS"/>
</dbReference>
<feature type="transmembrane region" description="Helical" evidence="6">
    <location>
        <begin position="164"/>
        <end position="182"/>
    </location>
</feature>
<accession>A0A090K8H3</accession>
<dbReference type="SUPFAM" id="SSF103473">
    <property type="entry name" value="MFS general substrate transporter"/>
    <property type="match status" value="1"/>
</dbReference>
<dbReference type="GO" id="GO:0022857">
    <property type="term" value="F:transmembrane transporter activity"/>
    <property type="evidence" value="ECO:0007669"/>
    <property type="project" value="InterPro"/>
</dbReference>
<reference evidence="8 10" key="2">
    <citation type="submission" date="2016-11" db="EMBL/GenBank/DDBJ databases">
        <authorList>
            <person name="Jaros S."/>
            <person name="Januszkiewicz K."/>
            <person name="Wedrychowicz H."/>
        </authorList>
    </citation>
    <scope>NUCLEOTIDE SEQUENCE [LARGE SCALE GENOMIC DNA]</scope>
    <source>
        <strain evidence="8">NVI 5450</strain>
    </source>
</reference>
<evidence type="ECO:0000256" key="2">
    <source>
        <dbReference type="ARBA" id="ARBA00022475"/>
    </source>
</evidence>
<evidence type="ECO:0000256" key="3">
    <source>
        <dbReference type="ARBA" id="ARBA00022692"/>
    </source>
</evidence>
<dbReference type="AlphaFoldDB" id="A0A090K8H3"/>
<dbReference type="InterPro" id="IPR036259">
    <property type="entry name" value="MFS_trans_sf"/>
</dbReference>
<dbReference type="Pfam" id="PF07690">
    <property type="entry name" value="MFS_1"/>
    <property type="match status" value="1"/>
</dbReference>
<evidence type="ECO:0000256" key="4">
    <source>
        <dbReference type="ARBA" id="ARBA00022989"/>
    </source>
</evidence>
<dbReference type="PANTHER" id="PTHR23513">
    <property type="entry name" value="INTEGRAL MEMBRANE EFFLUX PROTEIN-RELATED"/>
    <property type="match status" value="1"/>
</dbReference>
<gene>
    <name evidence="7" type="ORF">MT2528_3791</name>
    <name evidence="8" type="ORF">NVI5450_3971</name>
</gene>
<feature type="transmembrane region" description="Helical" evidence="6">
    <location>
        <begin position="96"/>
        <end position="114"/>
    </location>
</feature>
<dbReference type="RefSeq" id="WP_045110371.1">
    <property type="nucleotide sequence ID" value="NZ_CAWQZC010000024.1"/>
</dbReference>
<evidence type="ECO:0000313" key="10">
    <source>
        <dbReference type="Proteomes" id="UP000183794"/>
    </source>
</evidence>
<dbReference type="KEGG" id="mvs:MVIS_2154"/>
<feature type="transmembrane region" description="Helical" evidence="6">
    <location>
        <begin position="340"/>
        <end position="360"/>
    </location>
</feature>
<keyword evidence="2" id="KW-1003">Cell membrane</keyword>
<feature type="transmembrane region" description="Helical" evidence="6">
    <location>
        <begin position="9"/>
        <end position="30"/>
    </location>
</feature>
<dbReference type="PATRIC" id="fig|80854.5.peg.2299"/>
<evidence type="ECO:0000313" key="8">
    <source>
        <dbReference type="EMBL" id="SGZ13827.1"/>
    </source>
</evidence>
<feature type="transmembrane region" description="Helical" evidence="6">
    <location>
        <begin position="366"/>
        <end position="385"/>
    </location>
</feature>
<keyword evidence="3 6" id="KW-0812">Transmembrane</keyword>
<evidence type="ECO:0000313" key="9">
    <source>
        <dbReference type="Proteomes" id="UP000182660"/>
    </source>
</evidence>
<dbReference type="HOGENOM" id="CLU_057337_0_0_6"/>
<evidence type="ECO:0000256" key="6">
    <source>
        <dbReference type="SAM" id="Phobius"/>
    </source>
</evidence>
<name>A0A090K8H3_9GAMM</name>
<keyword evidence="4 6" id="KW-1133">Transmembrane helix</keyword>
<evidence type="ECO:0000256" key="1">
    <source>
        <dbReference type="ARBA" id="ARBA00004651"/>
    </source>
</evidence>
<feature type="transmembrane region" description="Helical" evidence="6">
    <location>
        <begin position="135"/>
        <end position="158"/>
    </location>
</feature>
<dbReference type="EMBL" id="FPLJ01000083">
    <property type="protein sequence ID" value="SGY99169.1"/>
    <property type="molecule type" value="Genomic_DNA"/>
</dbReference>
<feature type="transmembrane region" description="Helical" evidence="6">
    <location>
        <begin position="302"/>
        <end position="319"/>
    </location>
</feature>
<feature type="transmembrane region" description="Helical" evidence="6">
    <location>
        <begin position="253"/>
        <end position="271"/>
    </location>
</feature>
<evidence type="ECO:0000313" key="7">
    <source>
        <dbReference type="EMBL" id="SGY99169.1"/>
    </source>
</evidence>
<dbReference type="Proteomes" id="UP000182660">
    <property type="component" value="Unassembled WGS sequence"/>
</dbReference>
<feature type="transmembrane region" description="Helical" evidence="6">
    <location>
        <begin position="36"/>
        <end position="58"/>
    </location>
</feature>
<dbReference type="GO" id="GO:0005886">
    <property type="term" value="C:plasma membrane"/>
    <property type="evidence" value="ECO:0007669"/>
    <property type="project" value="UniProtKB-SubCell"/>
</dbReference>
<comment type="subcellular location">
    <subcellularLocation>
        <location evidence="1">Cell membrane</location>
        <topology evidence="1">Multi-pass membrane protein</topology>
    </subcellularLocation>
</comment>
<dbReference type="Proteomes" id="UP000183794">
    <property type="component" value="Unassembled WGS sequence"/>
</dbReference>
<organism evidence="8 10">
    <name type="scientific">Moritella viscosa</name>
    <dbReference type="NCBI Taxonomy" id="80854"/>
    <lineage>
        <taxon>Bacteria</taxon>
        <taxon>Pseudomonadati</taxon>
        <taxon>Pseudomonadota</taxon>
        <taxon>Gammaproteobacteria</taxon>
        <taxon>Alteromonadales</taxon>
        <taxon>Moritellaceae</taxon>
        <taxon>Moritella</taxon>
    </lineage>
</organism>
<feature type="transmembrane region" description="Helical" evidence="6">
    <location>
        <begin position="213"/>
        <end position="238"/>
    </location>
</feature>
<reference evidence="7 9" key="1">
    <citation type="submission" date="2016-11" db="EMBL/GenBank/DDBJ databases">
        <authorList>
            <person name="Klemetsen T."/>
        </authorList>
    </citation>
    <scope>NUCLEOTIDE SEQUENCE [LARGE SCALE GENOMIC DNA]</scope>
    <source>
        <strain evidence="7">MT 2528</strain>
    </source>
</reference>
<protein>
    <submittedName>
        <fullName evidence="8">Uncharacterized protein</fullName>
    </submittedName>
</protein>
<keyword evidence="9" id="KW-1185">Reference proteome</keyword>
<dbReference type="EMBL" id="FPLD01000112">
    <property type="protein sequence ID" value="SGZ13827.1"/>
    <property type="molecule type" value="Genomic_DNA"/>
</dbReference>
<dbReference type="STRING" id="80854.MVIS_2154"/>
<dbReference type="OrthoDB" id="5847346at2"/>